<dbReference type="AlphaFoldDB" id="A0A5C5X5J4"/>
<dbReference type="GO" id="GO:0016763">
    <property type="term" value="F:pentosyltransferase activity"/>
    <property type="evidence" value="ECO:0007669"/>
    <property type="project" value="TreeGrafter"/>
</dbReference>
<dbReference type="OrthoDB" id="231654at2"/>
<evidence type="ECO:0000256" key="7">
    <source>
        <dbReference type="ARBA" id="ARBA00023136"/>
    </source>
</evidence>
<feature type="transmembrane region" description="Helical" evidence="8">
    <location>
        <begin position="150"/>
        <end position="167"/>
    </location>
</feature>
<evidence type="ECO:0000313" key="9">
    <source>
        <dbReference type="EMBL" id="TWT57485.1"/>
    </source>
</evidence>
<dbReference type="Proteomes" id="UP000317243">
    <property type="component" value="Unassembled WGS sequence"/>
</dbReference>
<protein>
    <submittedName>
        <fullName evidence="9">Uncharacterized protein</fullName>
    </submittedName>
</protein>
<dbReference type="InterPro" id="IPR050297">
    <property type="entry name" value="LipidA_mod_glycosyltrf_83"/>
</dbReference>
<keyword evidence="7 8" id="KW-0472">Membrane</keyword>
<accession>A0A5C5X5J4</accession>
<dbReference type="RefSeq" id="WP_146507316.1">
    <property type="nucleotide sequence ID" value="NZ_SIHI01000001.1"/>
</dbReference>
<sequence length="501" mass="55223">MTELLSGGTWKWCVIPIVLFFGLRLPLVVHQAGGQDEQVFAVPGWTVANEGVPRVPYLVTDNRATFYQNADRCLMALPPGLFYFQAPFFQVLPGGYPTARMPLLFGGCLAIGLCFFAAIRFGGGWNAALFAASLLAFSRPLMFTSILARPDLLCMLCGWGAVLTLWTPSEDWNWNWKRIVVAGALCGLGGLFHPFALVFCLQCGVWVLAAKGSSRERITRGCLLAFSAAAVLMLWLPLIVKFPQEFQSQFFANVVDRAGPGLGSRLLNPIPSFRHHFGLIWEFFGPLQAAFFGFGAIFSLAVLFRQRTSHAGALAMIVGSSLYLTATVAGMHPTKGYWVYPTFWVCVTIGLALQPWLTSNTVRIRYLSTAAAVVVGLVIFVPGGGLRSAGIYWVNWGDPRFHAGKFIDQVLEEMPEEGLYLADTSYVFDIYLSGRETLLCQQRELFYGDAEIPFRYLLAAGEAVQDEWPKQYGAILSTTVGTQVTAQDCFVNIYVPSESVE</sequence>
<name>A0A5C5X5J4_9PLAN</name>
<dbReference type="EMBL" id="SIHI01000001">
    <property type="protein sequence ID" value="TWT57485.1"/>
    <property type="molecule type" value="Genomic_DNA"/>
</dbReference>
<keyword evidence="2" id="KW-1003">Cell membrane</keyword>
<evidence type="ECO:0000256" key="8">
    <source>
        <dbReference type="SAM" id="Phobius"/>
    </source>
</evidence>
<feature type="transmembrane region" description="Helical" evidence="8">
    <location>
        <begin position="311"/>
        <end position="331"/>
    </location>
</feature>
<organism evidence="9 10">
    <name type="scientific">Thalassoglobus neptunius</name>
    <dbReference type="NCBI Taxonomy" id="1938619"/>
    <lineage>
        <taxon>Bacteria</taxon>
        <taxon>Pseudomonadati</taxon>
        <taxon>Planctomycetota</taxon>
        <taxon>Planctomycetia</taxon>
        <taxon>Planctomycetales</taxon>
        <taxon>Planctomycetaceae</taxon>
        <taxon>Thalassoglobus</taxon>
    </lineage>
</organism>
<comment type="caution">
    <text evidence="9">The sequence shown here is derived from an EMBL/GenBank/DDBJ whole genome shotgun (WGS) entry which is preliminary data.</text>
</comment>
<feature type="transmembrane region" description="Helical" evidence="8">
    <location>
        <begin position="337"/>
        <end position="357"/>
    </location>
</feature>
<evidence type="ECO:0000256" key="2">
    <source>
        <dbReference type="ARBA" id="ARBA00022475"/>
    </source>
</evidence>
<evidence type="ECO:0000256" key="1">
    <source>
        <dbReference type="ARBA" id="ARBA00004651"/>
    </source>
</evidence>
<feature type="transmembrane region" description="Helical" evidence="8">
    <location>
        <begin position="101"/>
        <end position="119"/>
    </location>
</feature>
<evidence type="ECO:0000256" key="5">
    <source>
        <dbReference type="ARBA" id="ARBA00022692"/>
    </source>
</evidence>
<comment type="subcellular location">
    <subcellularLocation>
        <location evidence="1">Cell membrane</location>
        <topology evidence="1">Multi-pass membrane protein</topology>
    </subcellularLocation>
</comment>
<feature type="transmembrane region" description="Helical" evidence="8">
    <location>
        <begin position="221"/>
        <end position="240"/>
    </location>
</feature>
<dbReference type="GO" id="GO:0005886">
    <property type="term" value="C:plasma membrane"/>
    <property type="evidence" value="ECO:0007669"/>
    <property type="project" value="UniProtKB-SubCell"/>
</dbReference>
<feature type="transmembrane region" description="Helical" evidence="8">
    <location>
        <begin position="179"/>
        <end position="209"/>
    </location>
</feature>
<feature type="transmembrane region" description="Helical" evidence="8">
    <location>
        <begin position="364"/>
        <end position="385"/>
    </location>
</feature>
<keyword evidence="6 8" id="KW-1133">Transmembrane helix</keyword>
<feature type="transmembrane region" description="Helical" evidence="8">
    <location>
        <begin position="283"/>
        <end position="304"/>
    </location>
</feature>
<dbReference type="GO" id="GO:0009103">
    <property type="term" value="P:lipopolysaccharide biosynthetic process"/>
    <property type="evidence" value="ECO:0007669"/>
    <property type="project" value="UniProtKB-ARBA"/>
</dbReference>
<gene>
    <name evidence="9" type="ORF">KOR42_08460</name>
</gene>
<keyword evidence="10" id="KW-1185">Reference proteome</keyword>
<dbReference type="PANTHER" id="PTHR33908:SF11">
    <property type="entry name" value="MEMBRANE PROTEIN"/>
    <property type="match status" value="1"/>
</dbReference>
<evidence type="ECO:0000313" key="10">
    <source>
        <dbReference type="Proteomes" id="UP000317243"/>
    </source>
</evidence>
<keyword evidence="5 8" id="KW-0812">Transmembrane</keyword>
<keyword evidence="3" id="KW-0328">Glycosyltransferase</keyword>
<evidence type="ECO:0000256" key="4">
    <source>
        <dbReference type="ARBA" id="ARBA00022679"/>
    </source>
</evidence>
<reference evidence="9 10" key="1">
    <citation type="submission" date="2019-02" db="EMBL/GenBank/DDBJ databases">
        <title>Deep-cultivation of Planctomycetes and their phenomic and genomic characterization uncovers novel biology.</title>
        <authorList>
            <person name="Wiegand S."/>
            <person name="Jogler M."/>
            <person name="Boedeker C."/>
            <person name="Pinto D."/>
            <person name="Vollmers J."/>
            <person name="Rivas-Marin E."/>
            <person name="Kohn T."/>
            <person name="Peeters S.H."/>
            <person name="Heuer A."/>
            <person name="Rast P."/>
            <person name="Oberbeckmann S."/>
            <person name="Bunk B."/>
            <person name="Jeske O."/>
            <person name="Meyerdierks A."/>
            <person name="Storesund J.E."/>
            <person name="Kallscheuer N."/>
            <person name="Luecker S."/>
            <person name="Lage O.M."/>
            <person name="Pohl T."/>
            <person name="Merkel B.J."/>
            <person name="Hornburger P."/>
            <person name="Mueller R.-W."/>
            <person name="Bruemmer F."/>
            <person name="Labrenz M."/>
            <person name="Spormann A.M."/>
            <person name="Op Den Camp H."/>
            <person name="Overmann J."/>
            <person name="Amann R."/>
            <person name="Jetten M.S.M."/>
            <person name="Mascher T."/>
            <person name="Medema M.H."/>
            <person name="Devos D.P."/>
            <person name="Kaster A.-K."/>
            <person name="Ovreas L."/>
            <person name="Rohde M."/>
            <person name="Galperin M.Y."/>
            <person name="Jogler C."/>
        </authorList>
    </citation>
    <scope>NUCLEOTIDE SEQUENCE [LARGE SCALE GENOMIC DNA]</scope>
    <source>
        <strain evidence="9 10">KOR42</strain>
    </source>
</reference>
<proteinExistence type="predicted"/>
<evidence type="ECO:0000256" key="6">
    <source>
        <dbReference type="ARBA" id="ARBA00022989"/>
    </source>
</evidence>
<evidence type="ECO:0000256" key="3">
    <source>
        <dbReference type="ARBA" id="ARBA00022676"/>
    </source>
</evidence>
<keyword evidence="4" id="KW-0808">Transferase</keyword>
<dbReference type="PANTHER" id="PTHR33908">
    <property type="entry name" value="MANNOSYLTRANSFERASE YKCB-RELATED"/>
    <property type="match status" value="1"/>
</dbReference>